<protein>
    <submittedName>
        <fullName evidence="2">Uncharacterized protein</fullName>
    </submittedName>
</protein>
<name>A0A011QGP6_9PROT</name>
<feature type="compositionally biased region" description="Basic and acidic residues" evidence="1">
    <location>
        <begin position="174"/>
        <end position="184"/>
    </location>
</feature>
<gene>
    <name evidence="2" type="ORF">AW10_03368</name>
</gene>
<feature type="compositionally biased region" description="Basic residues" evidence="1">
    <location>
        <begin position="129"/>
        <end position="139"/>
    </location>
</feature>
<evidence type="ECO:0000313" key="2">
    <source>
        <dbReference type="EMBL" id="EXI77984.1"/>
    </source>
</evidence>
<feature type="compositionally biased region" description="Basic and acidic residues" evidence="1">
    <location>
        <begin position="71"/>
        <end position="82"/>
    </location>
</feature>
<proteinExistence type="predicted"/>
<feature type="compositionally biased region" description="Basic and acidic residues" evidence="1">
    <location>
        <begin position="140"/>
        <end position="149"/>
    </location>
</feature>
<dbReference type="AlphaFoldDB" id="A0A011QGP6"/>
<evidence type="ECO:0000313" key="3">
    <source>
        <dbReference type="Proteomes" id="UP000021816"/>
    </source>
</evidence>
<organism evidence="2 3">
    <name type="scientific">Candidatus Accumulibacter appositus</name>
    <dbReference type="NCBI Taxonomy" id="1454003"/>
    <lineage>
        <taxon>Bacteria</taxon>
        <taxon>Pseudomonadati</taxon>
        <taxon>Pseudomonadota</taxon>
        <taxon>Betaproteobacteria</taxon>
        <taxon>Candidatus Accumulibacter</taxon>
    </lineage>
</organism>
<evidence type="ECO:0000256" key="1">
    <source>
        <dbReference type="SAM" id="MobiDB-lite"/>
    </source>
</evidence>
<dbReference type="Proteomes" id="UP000021816">
    <property type="component" value="Unassembled WGS sequence"/>
</dbReference>
<comment type="caution">
    <text evidence="2">The sequence shown here is derived from an EMBL/GenBank/DDBJ whole genome shotgun (WGS) entry which is preliminary data.</text>
</comment>
<accession>A0A011QGP6</accession>
<sequence length="194" mass="21182">MAAAVGSGRGGFPAPDQPDNRQALSRHQRHPVDEPGPCRSTLADLQAGRRCRRAGAQGRARHGHPVLEVQRGADPDRRERQARPRCPGQAGQSGSAAGTAAGVLRHRLQRRADRRSAADATQGTDLGRRRARRSHPAGVRRRDPARGAEPRLLPLADRQHPSTRQGPVSQRRQLLRDRTARTRALDWPPVTSGP</sequence>
<feature type="compositionally biased region" description="Basic residues" evidence="1">
    <location>
        <begin position="49"/>
        <end position="64"/>
    </location>
</feature>
<feature type="compositionally biased region" description="Low complexity" evidence="1">
    <location>
        <begin position="88"/>
        <end position="102"/>
    </location>
</feature>
<dbReference type="EMBL" id="JEMX01000086">
    <property type="protein sequence ID" value="EXI77984.1"/>
    <property type="molecule type" value="Genomic_DNA"/>
</dbReference>
<reference evidence="2 3" key="1">
    <citation type="submission" date="2014-02" db="EMBL/GenBank/DDBJ databases">
        <title>Expanding our view of genomic diversity in Candidatus Accumulibacter clades.</title>
        <authorList>
            <person name="Skennerton C.T."/>
            <person name="Barr J.J."/>
            <person name="Slater F.R."/>
            <person name="Bond P.L."/>
            <person name="Tyson G.W."/>
        </authorList>
    </citation>
    <scope>NUCLEOTIDE SEQUENCE [LARGE SCALE GENOMIC DNA]</scope>
    <source>
        <strain evidence="3">BA-92</strain>
    </source>
</reference>
<feature type="region of interest" description="Disordered" evidence="1">
    <location>
        <begin position="1"/>
        <end position="194"/>
    </location>
</feature>